<dbReference type="RefSeq" id="XP_056046132.1">
    <property type="nucleotide sequence ID" value="XM_056184885.1"/>
</dbReference>
<keyword evidence="4 12" id="KW-0547">Nucleotide-binding</keyword>
<comment type="caution">
    <text evidence="17">The sequence shown here is derived from an EMBL/GenBank/DDBJ whole genome shotgun (WGS) entry which is preliminary data.</text>
</comment>
<feature type="domain" description="Helicase ATP-binding" evidence="14">
    <location>
        <begin position="157"/>
        <end position="345"/>
    </location>
</feature>
<evidence type="ECO:0000256" key="8">
    <source>
        <dbReference type="ARBA" id="ARBA00022884"/>
    </source>
</evidence>
<feature type="region of interest" description="Disordered" evidence="13">
    <location>
        <begin position="1"/>
        <end position="35"/>
    </location>
</feature>
<dbReference type="PROSITE" id="PS51195">
    <property type="entry name" value="Q_MOTIF"/>
    <property type="match status" value="1"/>
</dbReference>
<dbReference type="InterPro" id="IPR014014">
    <property type="entry name" value="RNA_helicase_DEAD_Q_motif"/>
</dbReference>
<evidence type="ECO:0000256" key="9">
    <source>
        <dbReference type="ARBA" id="ARBA00023242"/>
    </source>
</evidence>
<feature type="domain" description="DEAD-box RNA helicase Q" evidence="16">
    <location>
        <begin position="117"/>
        <end position="145"/>
    </location>
</feature>
<dbReference type="GeneID" id="80880051"/>
<dbReference type="PANTHER" id="PTHR47959">
    <property type="entry name" value="ATP-DEPENDENT RNA HELICASE RHLE-RELATED"/>
    <property type="match status" value="1"/>
</dbReference>
<dbReference type="InterPro" id="IPR014001">
    <property type="entry name" value="Helicase_ATP-bd"/>
</dbReference>
<dbReference type="CDD" id="cd17956">
    <property type="entry name" value="DEADc_DDX51"/>
    <property type="match status" value="1"/>
</dbReference>
<evidence type="ECO:0000256" key="11">
    <source>
        <dbReference type="PROSITE-ProRule" id="PRU00552"/>
    </source>
</evidence>
<dbReference type="GO" id="GO:0003723">
    <property type="term" value="F:RNA binding"/>
    <property type="evidence" value="ECO:0007669"/>
    <property type="project" value="UniProtKB-KW"/>
</dbReference>
<dbReference type="EC" id="3.6.4.13" evidence="2"/>
<evidence type="ECO:0000256" key="3">
    <source>
        <dbReference type="ARBA" id="ARBA00022517"/>
    </source>
</evidence>
<dbReference type="SUPFAM" id="SSF52540">
    <property type="entry name" value="P-loop containing nucleoside triphosphate hydrolases"/>
    <property type="match status" value="1"/>
</dbReference>
<dbReference type="GO" id="GO:0005634">
    <property type="term" value="C:nucleus"/>
    <property type="evidence" value="ECO:0007669"/>
    <property type="project" value="UniProtKB-SubCell"/>
</dbReference>
<evidence type="ECO:0000256" key="6">
    <source>
        <dbReference type="ARBA" id="ARBA00022806"/>
    </source>
</evidence>
<dbReference type="InterPro" id="IPR000629">
    <property type="entry name" value="RNA-helicase_DEAD-box_CS"/>
</dbReference>
<evidence type="ECO:0000259" key="15">
    <source>
        <dbReference type="PROSITE" id="PS51194"/>
    </source>
</evidence>
<dbReference type="GO" id="GO:0006364">
    <property type="term" value="P:rRNA processing"/>
    <property type="evidence" value="ECO:0007669"/>
    <property type="project" value="UniProtKB-ARBA"/>
</dbReference>
<evidence type="ECO:0000256" key="2">
    <source>
        <dbReference type="ARBA" id="ARBA00012552"/>
    </source>
</evidence>
<keyword evidence="8" id="KW-0694">RNA-binding</keyword>
<dbReference type="InterPro" id="IPR011545">
    <property type="entry name" value="DEAD/DEAH_box_helicase_dom"/>
</dbReference>
<dbReference type="Pfam" id="PF00270">
    <property type="entry name" value="DEAD"/>
    <property type="match status" value="1"/>
</dbReference>
<dbReference type="InterPro" id="IPR027417">
    <property type="entry name" value="P-loop_NTPase"/>
</dbReference>
<comment type="similarity">
    <text evidence="12">Belongs to the DEAD box helicase family.</text>
</comment>
<name>A0AAD7VU27_9ASCO</name>
<dbReference type="GO" id="GO:0003724">
    <property type="term" value="F:RNA helicase activity"/>
    <property type="evidence" value="ECO:0007669"/>
    <property type="project" value="UniProtKB-EC"/>
</dbReference>
<evidence type="ECO:0000256" key="1">
    <source>
        <dbReference type="ARBA" id="ARBA00004123"/>
    </source>
</evidence>
<evidence type="ECO:0000313" key="17">
    <source>
        <dbReference type="EMBL" id="KAJ8102682.1"/>
    </source>
</evidence>
<dbReference type="PANTHER" id="PTHR47959:SF1">
    <property type="entry name" value="ATP-DEPENDENT RNA HELICASE DBPA"/>
    <property type="match status" value="1"/>
</dbReference>
<dbReference type="GO" id="GO:0005524">
    <property type="term" value="F:ATP binding"/>
    <property type="evidence" value="ECO:0007669"/>
    <property type="project" value="UniProtKB-KW"/>
</dbReference>
<evidence type="ECO:0000313" key="18">
    <source>
        <dbReference type="Proteomes" id="UP001217417"/>
    </source>
</evidence>
<accession>A0AAD7VU27</accession>
<dbReference type="InterPro" id="IPR001650">
    <property type="entry name" value="Helicase_C-like"/>
</dbReference>
<evidence type="ECO:0000259" key="16">
    <source>
        <dbReference type="PROSITE" id="PS51195"/>
    </source>
</evidence>
<evidence type="ECO:0000256" key="7">
    <source>
        <dbReference type="ARBA" id="ARBA00022840"/>
    </source>
</evidence>
<evidence type="ECO:0000259" key="14">
    <source>
        <dbReference type="PROSITE" id="PS51192"/>
    </source>
</evidence>
<dbReference type="Pfam" id="PF00271">
    <property type="entry name" value="Helicase_C"/>
    <property type="match status" value="1"/>
</dbReference>
<evidence type="ECO:0000256" key="13">
    <source>
        <dbReference type="SAM" id="MobiDB-lite"/>
    </source>
</evidence>
<dbReference type="GO" id="GO:0005829">
    <property type="term" value="C:cytosol"/>
    <property type="evidence" value="ECO:0007669"/>
    <property type="project" value="TreeGrafter"/>
</dbReference>
<keyword evidence="18" id="KW-1185">Reference proteome</keyword>
<keyword evidence="3" id="KW-0690">Ribosome biogenesis</keyword>
<sequence length="562" mass="62888">MSDLQQTRKRKRGRKQSDSRGSAKHESINAKHSSILQKYRTISKSRNTAEVADASNFVLHSPEGEISTEQGENEVVDQPMPAGLAPLPQPPLKKKEVTITNQEWMVEPVYVKPTIQKPFSGLGLSERMTKNLASAGFDKAFAVQASVIPILISDINEISPDGKRPVLVNAATGSGKTLAYGIPIVEALSQRVIPQIRAVVIVPTRPLIQQVRGVIESLAKGTSLRVFSLRSERPFADEQAALQGSTPDILVTTPGRLVDHILSTQRFTLQHLRYLVIDEADRLLNQSFQDWVDVLMESLHEKVASYDSLIATRWSYNLQKLVFSATLTKDAGKWASLKIKQPRIIIVGDKSKSIPVDEEEFSVPFTLTEYMIGVFDTSTKPLLLHNLLRQEFISGHCVIFTRSNETAARLTRLLGILDKEMSTDQSTKPYEVGLVTGEIETSLRKRALKEFAEGKVDLIVCTDIIARGVDIESIQHVINYDIPITSREYVHRVGRTARAGKSGTAWSLVSRPEAKWFKTMTKKIRRSKDQKLINRAVTIWDGQEELYEKALNILEKQVKGME</sequence>
<dbReference type="SMART" id="SM00487">
    <property type="entry name" value="DEXDc"/>
    <property type="match status" value="1"/>
</dbReference>
<dbReference type="PROSITE" id="PS00039">
    <property type="entry name" value="DEAD_ATP_HELICASE"/>
    <property type="match status" value="1"/>
</dbReference>
<reference evidence="17" key="1">
    <citation type="submission" date="2023-03" db="EMBL/GenBank/DDBJ databases">
        <title>Near-Complete genome sequence of Lipomyces tetrasporous NRRL Y-64009, an oleaginous yeast capable of growing on lignocellulosic hydrolysates.</title>
        <authorList>
            <consortium name="Lawrence Berkeley National Laboratory"/>
            <person name="Jagtap S.S."/>
            <person name="Liu J.-J."/>
            <person name="Walukiewicz H.E."/>
            <person name="Pangilinan J."/>
            <person name="Lipzen A."/>
            <person name="Ahrendt S."/>
            <person name="Koriabine M."/>
            <person name="Cobaugh K."/>
            <person name="Salamov A."/>
            <person name="Yoshinaga Y."/>
            <person name="Ng V."/>
            <person name="Daum C."/>
            <person name="Grigoriev I.V."/>
            <person name="Slininger P.J."/>
            <person name="Dien B.S."/>
            <person name="Jin Y.-S."/>
            <person name="Rao C.V."/>
        </authorList>
    </citation>
    <scope>NUCLEOTIDE SEQUENCE</scope>
    <source>
        <strain evidence="17">NRRL Y-64009</strain>
    </source>
</reference>
<proteinExistence type="inferred from homology"/>
<dbReference type="PROSITE" id="PS51194">
    <property type="entry name" value="HELICASE_CTER"/>
    <property type="match status" value="1"/>
</dbReference>
<feature type="compositionally biased region" description="Basic and acidic residues" evidence="13">
    <location>
        <begin position="15"/>
        <end position="29"/>
    </location>
</feature>
<dbReference type="SMART" id="SM00490">
    <property type="entry name" value="HELICc"/>
    <property type="match status" value="1"/>
</dbReference>
<feature type="domain" description="Helicase C-terminal" evidence="15">
    <location>
        <begin position="387"/>
        <end position="562"/>
    </location>
</feature>
<comment type="catalytic activity">
    <reaction evidence="10">
        <text>ATP + H2O = ADP + phosphate + H(+)</text>
        <dbReference type="Rhea" id="RHEA:13065"/>
        <dbReference type="ChEBI" id="CHEBI:15377"/>
        <dbReference type="ChEBI" id="CHEBI:15378"/>
        <dbReference type="ChEBI" id="CHEBI:30616"/>
        <dbReference type="ChEBI" id="CHEBI:43474"/>
        <dbReference type="ChEBI" id="CHEBI:456216"/>
        <dbReference type="EC" id="3.6.4.13"/>
    </reaction>
</comment>
<dbReference type="Proteomes" id="UP001217417">
    <property type="component" value="Unassembled WGS sequence"/>
</dbReference>
<evidence type="ECO:0000256" key="10">
    <source>
        <dbReference type="ARBA" id="ARBA00047984"/>
    </source>
</evidence>
<keyword evidence="9" id="KW-0539">Nucleus</keyword>
<protein>
    <recommendedName>
        <fullName evidence="2">RNA helicase</fullName>
        <ecNumber evidence="2">3.6.4.13</ecNumber>
    </recommendedName>
</protein>
<feature type="short sequence motif" description="Q motif" evidence="11">
    <location>
        <begin position="117"/>
        <end position="145"/>
    </location>
</feature>
<organism evidence="17 18">
    <name type="scientific">Lipomyces tetrasporus</name>
    <dbReference type="NCBI Taxonomy" id="54092"/>
    <lineage>
        <taxon>Eukaryota</taxon>
        <taxon>Fungi</taxon>
        <taxon>Dikarya</taxon>
        <taxon>Ascomycota</taxon>
        <taxon>Saccharomycotina</taxon>
        <taxon>Lipomycetes</taxon>
        <taxon>Lipomycetales</taxon>
        <taxon>Lipomycetaceae</taxon>
        <taxon>Lipomyces</taxon>
    </lineage>
</organism>
<comment type="subcellular location">
    <subcellularLocation>
        <location evidence="1">Nucleus</location>
    </subcellularLocation>
</comment>
<dbReference type="AlphaFoldDB" id="A0AAD7VU27"/>
<keyword evidence="7 12" id="KW-0067">ATP-binding</keyword>
<dbReference type="GO" id="GO:0016787">
    <property type="term" value="F:hydrolase activity"/>
    <property type="evidence" value="ECO:0007669"/>
    <property type="project" value="UniProtKB-KW"/>
</dbReference>
<evidence type="ECO:0000256" key="12">
    <source>
        <dbReference type="RuleBase" id="RU000492"/>
    </source>
</evidence>
<dbReference type="PROSITE" id="PS51192">
    <property type="entry name" value="HELICASE_ATP_BIND_1"/>
    <property type="match status" value="1"/>
</dbReference>
<gene>
    <name evidence="17" type="ORF">POJ06DRAFT_192573</name>
</gene>
<dbReference type="CDD" id="cd18787">
    <property type="entry name" value="SF2_C_DEAD"/>
    <property type="match status" value="1"/>
</dbReference>
<evidence type="ECO:0000256" key="5">
    <source>
        <dbReference type="ARBA" id="ARBA00022801"/>
    </source>
</evidence>
<keyword evidence="5 12" id="KW-0378">Hydrolase</keyword>
<dbReference type="InterPro" id="IPR050079">
    <property type="entry name" value="DEAD_box_RNA_helicase"/>
</dbReference>
<evidence type="ECO:0000256" key="4">
    <source>
        <dbReference type="ARBA" id="ARBA00022741"/>
    </source>
</evidence>
<dbReference type="Gene3D" id="3.40.50.300">
    <property type="entry name" value="P-loop containing nucleotide triphosphate hydrolases"/>
    <property type="match status" value="2"/>
</dbReference>
<keyword evidence="6 12" id="KW-0347">Helicase</keyword>
<dbReference type="EMBL" id="JARPMG010000002">
    <property type="protein sequence ID" value="KAJ8102682.1"/>
    <property type="molecule type" value="Genomic_DNA"/>
</dbReference>